<accession>A0A183IQ54</accession>
<dbReference type="Proteomes" id="UP000270296">
    <property type="component" value="Unassembled WGS sequence"/>
</dbReference>
<proteinExistence type="predicted"/>
<feature type="compositionally biased region" description="Basic and acidic residues" evidence="1">
    <location>
        <begin position="22"/>
        <end position="33"/>
    </location>
</feature>
<dbReference type="WBParaSite" id="SBAD_0000597901-mRNA-1">
    <property type="protein sequence ID" value="SBAD_0000597901-mRNA-1"/>
    <property type="gene ID" value="SBAD_0000597901"/>
</dbReference>
<dbReference type="AlphaFoldDB" id="A0A183IQ54"/>
<evidence type="ECO:0000313" key="2">
    <source>
        <dbReference type="EMBL" id="VDP08211.1"/>
    </source>
</evidence>
<protein>
    <submittedName>
        <fullName evidence="2 4">Uncharacterized protein</fullName>
    </submittedName>
</protein>
<organism evidence="4">
    <name type="scientific">Soboliphyme baturini</name>
    <dbReference type="NCBI Taxonomy" id="241478"/>
    <lineage>
        <taxon>Eukaryota</taxon>
        <taxon>Metazoa</taxon>
        <taxon>Ecdysozoa</taxon>
        <taxon>Nematoda</taxon>
        <taxon>Enoplea</taxon>
        <taxon>Dorylaimia</taxon>
        <taxon>Dioctophymatida</taxon>
        <taxon>Dioctophymatoidea</taxon>
        <taxon>Soboliphymatidae</taxon>
        <taxon>Soboliphyme</taxon>
    </lineage>
</organism>
<name>A0A183IQ54_9BILA</name>
<evidence type="ECO:0000256" key="1">
    <source>
        <dbReference type="SAM" id="MobiDB-lite"/>
    </source>
</evidence>
<sequence>MLPVNTAVVGRSLGGNRQAITQHDRPTDRATTKTEDVALQNATGTQMKTLQTGIPIRAISEFSRKRLRSVGCFK</sequence>
<evidence type="ECO:0000313" key="3">
    <source>
        <dbReference type="Proteomes" id="UP000270296"/>
    </source>
</evidence>
<evidence type="ECO:0000313" key="4">
    <source>
        <dbReference type="WBParaSite" id="SBAD_0000597901-mRNA-1"/>
    </source>
</evidence>
<feature type="region of interest" description="Disordered" evidence="1">
    <location>
        <begin position="1"/>
        <end position="33"/>
    </location>
</feature>
<dbReference type="EMBL" id="UZAM01009221">
    <property type="protein sequence ID" value="VDP08211.1"/>
    <property type="molecule type" value="Genomic_DNA"/>
</dbReference>
<gene>
    <name evidence="2" type="ORF">SBAD_LOCUS5751</name>
</gene>
<reference evidence="2 3" key="2">
    <citation type="submission" date="2018-11" db="EMBL/GenBank/DDBJ databases">
        <authorList>
            <consortium name="Pathogen Informatics"/>
        </authorList>
    </citation>
    <scope>NUCLEOTIDE SEQUENCE [LARGE SCALE GENOMIC DNA]</scope>
</reference>
<reference evidence="4" key="1">
    <citation type="submission" date="2016-06" db="UniProtKB">
        <authorList>
            <consortium name="WormBaseParasite"/>
        </authorList>
    </citation>
    <scope>IDENTIFICATION</scope>
</reference>
<keyword evidence="3" id="KW-1185">Reference proteome</keyword>